<dbReference type="VEuPathDB" id="VectorBase:RSAN_040045"/>
<reference evidence="2" key="2">
    <citation type="submission" date="2021-09" db="EMBL/GenBank/DDBJ databases">
        <authorList>
            <person name="Jia N."/>
            <person name="Wang J."/>
            <person name="Shi W."/>
            <person name="Du L."/>
            <person name="Sun Y."/>
            <person name="Zhan W."/>
            <person name="Jiang J."/>
            <person name="Wang Q."/>
            <person name="Zhang B."/>
            <person name="Ji P."/>
            <person name="Sakyi L.B."/>
            <person name="Cui X."/>
            <person name="Yuan T."/>
            <person name="Jiang B."/>
            <person name="Yang W."/>
            <person name="Lam T.T.-Y."/>
            <person name="Chang Q."/>
            <person name="Ding S."/>
            <person name="Wang X."/>
            <person name="Zhu J."/>
            <person name="Ruan X."/>
            <person name="Zhao L."/>
            <person name="Wei J."/>
            <person name="Que T."/>
            <person name="Du C."/>
            <person name="Cheng J."/>
            <person name="Dai P."/>
            <person name="Han X."/>
            <person name="Huang E."/>
            <person name="Gao Y."/>
            <person name="Liu J."/>
            <person name="Shao H."/>
            <person name="Ye R."/>
            <person name="Li L."/>
            <person name="Wei W."/>
            <person name="Wang X."/>
            <person name="Wang C."/>
            <person name="Huo Q."/>
            <person name="Li W."/>
            <person name="Guo W."/>
            <person name="Chen H."/>
            <person name="Chen S."/>
            <person name="Zhou L."/>
            <person name="Zhou L."/>
            <person name="Ni X."/>
            <person name="Tian J."/>
            <person name="Zhou Y."/>
            <person name="Sheng Y."/>
            <person name="Liu T."/>
            <person name="Pan Y."/>
            <person name="Xia L."/>
            <person name="Li J."/>
            <person name="Zhao F."/>
            <person name="Cao W."/>
        </authorList>
    </citation>
    <scope>NUCLEOTIDE SEQUENCE</scope>
    <source>
        <strain evidence="2">Rsan-2018</strain>
        <tissue evidence="2">Larvae</tissue>
    </source>
</reference>
<accession>A0A9D4SXE3</accession>
<name>A0A9D4SXE3_RHISA</name>
<proteinExistence type="predicted"/>
<evidence type="ECO:0000313" key="3">
    <source>
        <dbReference type="Proteomes" id="UP000821837"/>
    </source>
</evidence>
<dbReference type="AlphaFoldDB" id="A0A9D4SXE3"/>
<protein>
    <submittedName>
        <fullName evidence="2">Uncharacterized protein</fullName>
    </submittedName>
</protein>
<feature type="compositionally biased region" description="Basic and acidic residues" evidence="1">
    <location>
        <begin position="111"/>
        <end position="125"/>
    </location>
</feature>
<dbReference type="EMBL" id="JABSTV010001250">
    <property type="protein sequence ID" value="KAH7955609.1"/>
    <property type="molecule type" value="Genomic_DNA"/>
</dbReference>
<reference evidence="2" key="1">
    <citation type="journal article" date="2020" name="Cell">
        <title>Large-Scale Comparative Analyses of Tick Genomes Elucidate Their Genetic Diversity and Vector Capacities.</title>
        <authorList>
            <consortium name="Tick Genome and Microbiome Consortium (TIGMIC)"/>
            <person name="Jia N."/>
            <person name="Wang J."/>
            <person name="Shi W."/>
            <person name="Du L."/>
            <person name="Sun Y."/>
            <person name="Zhan W."/>
            <person name="Jiang J.F."/>
            <person name="Wang Q."/>
            <person name="Zhang B."/>
            <person name="Ji P."/>
            <person name="Bell-Sakyi L."/>
            <person name="Cui X.M."/>
            <person name="Yuan T.T."/>
            <person name="Jiang B.G."/>
            <person name="Yang W.F."/>
            <person name="Lam T.T."/>
            <person name="Chang Q.C."/>
            <person name="Ding S.J."/>
            <person name="Wang X.J."/>
            <person name="Zhu J.G."/>
            <person name="Ruan X.D."/>
            <person name="Zhao L."/>
            <person name="Wei J.T."/>
            <person name="Ye R.Z."/>
            <person name="Que T.C."/>
            <person name="Du C.H."/>
            <person name="Zhou Y.H."/>
            <person name="Cheng J.X."/>
            <person name="Dai P.F."/>
            <person name="Guo W.B."/>
            <person name="Han X.H."/>
            <person name="Huang E.J."/>
            <person name="Li L.F."/>
            <person name="Wei W."/>
            <person name="Gao Y.C."/>
            <person name="Liu J.Z."/>
            <person name="Shao H.Z."/>
            <person name="Wang X."/>
            <person name="Wang C.C."/>
            <person name="Yang T.C."/>
            <person name="Huo Q.B."/>
            <person name="Li W."/>
            <person name="Chen H.Y."/>
            <person name="Chen S.E."/>
            <person name="Zhou L.G."/>
            <person name="Ni X.B."/>
            <person name="Tian J.H."/>
            <person name="Sheng Y."/>
            <person name="Liu T."/>
            <person name="Pan Y.S."/>
            <person name="Xia L.Y."/>
            <person name="Li J."/>
            <person name="Zhao F."/>
            <person name="Cao W.C."/>
        </authorList>
    </citation>
    <scope>NUCLEOTIDE SEQUENCE</scope>
    <source>
        <strain evidence="2">Rsan-2018</strain>
    </source>
</reference>
<comment type="caution">
    <text evidence="2">The sequence shown here is derived from an EMBL/GenBank/DDBJ whole genome shotgun (WGS) entry which is preliminary data.</text>
</comment>
<evidence type="ECO:0000256" key="1">
    <source>
        <dbReference type="SAM" id="MobiDB-lite"/>
    </source>
</evidence>
<sequence>MDSSRRGAAPGDTPKDPEALQHLTTPASAASAVVPKRVERDVVPVGAADTTEGQGETAADSEDEMCATSATLKRPLDDSGELDGASSTNSQEPPAKAPQGRRLSIKPKPKVPTDRMLADKAKENSGGKQDANDLVAGETPTKRALGLEKAQGRRNHIDKVYCNGTLASDKETIERAFFAYYQSLFAVRKANVALGLPIRTSTAKFFALGLNNTLEEMVEAHLTAQYERLSRTPAGRYTLAEAGIRFAPALSPKINISSGQRAHLKILPIPRNMNPTYHTERRIERAKALHSRFETNTKTAYVDAAELNGHQGFSVAVSRGCRPTLIAAQTDVPLTCRSIPTATKQRKRAVTSLYPYLDHGGQPEPASSASKSAVASNLAQTRLLGFRLCSVFPSLAGVIKQRRLRFRPPQ</sequence>
<gene>
    <name evidence="2" type="ORF">HPB52_001711</name>
</gene>
<feature type="region of interest" description="Disordered" evidence="1">
    <location>
        <begin position="1"/>
        <end position="142"/>
    </location>
</feature>
<evidence type="ECO:0000313" key="2">
    <source>
        <dbReference type="EMBL" id="KAH7955609.1"/>
    </source>
</evidence>
<dbReference type="Proteomes" id="UP000821837">
    <property type="component" value="Unassembled WGS sequence"/>
</dbReference>
<keyword evidence="3" id="KW-1185">Reference proteome</keyword>
<organism evidence="2 3">
    <name type="scientific">Rhipicephalus sanguineus</name>
    <name type="common">Brown dog tick</name>
    <name type="synonym">Ixodes sanguineus</name>
    <dbReference type="NCBI Taxonomy" id="34632"/>
    <lineage>
        <taxon>Eukaryota</taxon>
        <taxon>Metazoa</taxon>
        <taxon>Ecdysozoa</taxon>
        <taxon>Arthropoda</taxon>
        <taxon>Chelicerata</taxon>
        <taxon>Arachnida</taxon>
        <taxon>Acari</taxon>
        <taxon>Parasitiformes</taxon>
        <taxon>Ixodida</taxon>
        <taxon>Ixodoidea</taxon>
        <taxon>Ixodidae</taxon>
        <taxon>Rhipicephalinae</taxon>
        <taxon>Rhipicephalus</taxon>
        <taxon>Rhipicephalus</taxon>
    </lineage>
</organism>